<feature type="compositionally biased region" description="Basic and acidic residues" evidence="1">
    <location>
        <begin position="799"/>
        <end position="808"/>
    </location>
</feature>
<feature type="domain" description="AAA+ ATPase" evidence="2">
    <location>
        <begin position="486"/>
        <end position="613"/>
    </location>
</feature>
<evidence type="ECO:0000259" key="2">
    <source>
        <dbReference type="SMART" id="SM00382"/>
    </source>
</evidence>
<dbReference type="GO" id="GO:0005524">
    <property type="term" value="F:ATP binding"/>
    <property type="evidence" value="ECO:0007669"/>
    <property type="project" value="InterPro"/>
</dbReference>
<reference evidence="3 4" key="1">
    <citation type="submission" date="2021-02" db="EMBL/GenBank/DDBJ databases">
        <title>Genome assembly of Pseudopithomyces chartarum.</title>
        <authorList>
            <person name="Jauregui R."/>
            <person name="Singh J."/>
            <person name="Voisey C."/>
        </authorList>
    </citation>
    <scope>NUCLEOTIDE SEQUENCE [LARGE SCALE GENOMIC DNA]</scope>
    <source>
        <strain evidence="3 4">AGR01</strain>
    </source>
</reference>
<feature type="region of interest" description="Disordered" evidence="1">
    <location>
        <begin position="18"/>
        <end position="38"/>
    </location>
</feature>
<dbReference type="Gene3D" id="3.40.50.300">
    <property type="entry name" value="P-loop containing nucleotide triphosphate hydrolases"/>
    <property type="match status" value="1"/>
</dbReference>
<evidence type="ECO:0000313" key="3">
    <source>
        <dbReference type="EMBL" id="KAK3209452.1"/>
    </source>
</evidence>
<dbReference type="InterPro" id="IPR003593">
    <property type="entry name" value="AAA+_ATPase"/>
</dbReference>
<dbReference type="Pfam" id="PF22942">
    <property type="entry name" value="DUF7025"/>
    <property type="match status" value="1"/>
</dbReference>
<organism evidence="3 4">
    <name type="scientific">Pseudopithomyces chartarum</name>
    <dbReference type="NCBI Taxonomy" id="1892770"/>
    <lineage>
        <taxon>Eukaryota</taxon>
        <taxon>Fungi</taxon>
        <taxon>Dikarya</taxon>
        <taxon>Ascomycota</taxon>
        <taxon>Pezizomycotina</taxon>
        <taxon>Dothideomycetes</taxon>
        <taxon>Pleosporomycetidae</taxon>
        <taxon>Pleosporales</taxon>
        <taxon>Massarineae</taxon>
        <taxon>Didymosphaeriaceae</taxon>
        <taxon>Pseudopithomyces</taxon>
    </lineage>
</organism>
<keyword evidence="4" id="KW-1185">Reference proteome</keyword>
<gene>
    <name evidence="3" type="ORF">GRF29_69g1843388</name>
</gene>
<dbReference type="Proteomes" id="UP001280581">
    <property type="component" value="Unassembled WGS sequence"/>
</dbReference>
<dbReference type="Pfam" id="PF00004">
    <property type="entry name" value="AAA"/>
    <property type="match status" value="1"/>
</dbReference>
<dbReference type="InterPro" id="IPR056599">
    <property type="entry name" value="AAA_lid_fung"/>
</dbReference>
<feature type="compositionally biased region" description="Basic and acidic residues" evidence="1">
    <location>
        <begin position="837"/>
        <end position="848"/>
    </location>
</feature>
<dbReference type="InterPro" id="IPR054289">
    <property type="entry name" value="DUF7025"/>
</dbReference>
<accession>A0AAN6RJF0</accession>
<sequence>MLIEKLETFVKLIGSYESENRTEDGDQSRDARSGPTIYPNMETGTLSAMKQCQDDINYSGESQDADTAEPVTLTIAAIQGIMEKLDIPCCAECYSNLLEEFNTTKEAKDTVKCFLFFVQEYLIPVHETYRKRVPTQVTFSQLWHVFQPGDHLTTNADPDVDYHNSFDLYSSIWKVLRVQGGRRSICRSNSSSLSGPLPPLPAQCRQPPRLPVPVNGILPFTIDTYVLDYDGLTIVPVRRRFFISPFIGQRKIVDLEVFPSEYASGRVASRDVLIRRGKKFFEYVTSGRTGCHVDVQGSNLRHMQEIFDEQMIIDPTTYWENTTHLNRANFSQPEYLHYRETKHNCIPDTVDSFCQQNHLFYAVPTVSDEYVDQDSMDSFTRNEHAFGDYSERILKDKPEMTDDDFAICTHQVPGWLLRSRKFVWVHIDSVERVRRLRAGLPFNQLVLPPNTKTMVQSQVQEHFRKKKKLETGNRTAGLDIVGGKGLGLTILIHGAPGVGKTATAECVADLVGKSLYPLTCGDLGNTAQEIEKNLSFHLHSATRWDCILLLDEADVFMAKRTKEDYIRNAAVSVFLRMLEYYKGVLILTTNRIGTFDEAFKSRIHLSLFYPNFNEQDTVAVFKVFIQRTKSAYPEFDIDTKGIKSFAREHYKNAPEDARWNGRQIRNAFHTAVAMAEYEARTNVAGLDPNDPISYGKDCKVTVKLNRKHFDAVAHAVHLFDKYIEETLGVTYQQRLEKENIRKREMRVIDKEKEYRAEAKQLLRKLEALNKLRAKNTVPGSDNSESSEDEKAKQKRMKAKEKEKADATKKMVRFGASSSDSEESEDEKAERKKRKAKKREETIMAKKTEVSSSDSSS</sequence>
<name>A0AAN6RJF0_9PLEO</name>
<protein>
    <recommendedName>
        <fullName evidence="2">AAA+ ATPase domain-containing protein</fullName>
    </recommendedName>
</protein>
<dbReference type="Pfam" id="PF23232">
    <property type="entry name" value="AAA_lid_13"/>
    <property type="match status" value="1"/>
</dbReference>
<feature type="region of interest" description="Disordered" evidence="1">
    <location>
        <begin position="773"/>
        <end position="856"/>
    </location>
</feature>
<dbReference type="SUPFAM" id="SSF52540">
    <property type="entry name" value="P-loop containing nucleoside triphosphate hydrolases"/>
    <property type="match status" value="1"/>
</dbReference>
<comment type="caution">
    <text evidence="3">The sequence shown here is derived from an EMBL/GenBank/DDBJ whole genome shotgun (WGS) entry which is preliminary data.</text>
</comment>
<dbReference type="PANTHER" id="PTHR46411">
    <property type="entry name" value="FAMILY ATPASE, PUTATIVE-RELATED"/>
    <property type="match status" value="1"/>
</dbReference>
<dbReference type="InterPro" id="IPR027417">
    <property type="entry name" value="P-loop_NTPase"/>
</dbReference>
<dbReference type="GO" id="GO:0016887">
    <property type="term" value="F:ATP hydrolysis activity"/>
    <property type="evidence" value="ECO:0007669"/>
    <property type="project" value="InterPro"/>
</dbReference>
<evidence type="ECO:0000313" key="4">
    <source>
        <dbReference type="Proteomes" id="UP001280581"/>
    </source>
</evidence>
<dbReference type="EMBL" id="WVTA01000006">
    <property type="protein sequence ID" value="KAK3209452.1"/>
    <property type="molecule type" value="Genomic_DNA"/>
</dbReference>
<evidence type="ECO:0000256" key="1">
    <source>
        <dbReference type="SAM" id="MobiDB-lite"/>
    </source>
</evidence>
<feature type="compositionally biased region" description="Basic and acidic residues" evidence="1">
    <location>
        <begin position="18"/>
        <end position="32"/>
    </location>
</feature>
<proteinExistence type="predicted"/>
<dbReference type="PANTHER" id="PTHR46411:SF2">
    <property type="entry name" value="AAA+ ATPASE DOMAIN-CONTAINING PROTEIN"/>
    <property type="match status" value="1"/>
</dbReference>
<dbReference type="AlphaFoldDB" id="A0AAN6RJF0"/>
<dbReference type="SMART" id="SM00382">
    <property type="entry name" value="AAA"/>
    <property type="match status" value="1"/>
</dbReference>
<dbReference type="InterPro" id="IPR003959">
    <property type="entry name" value="ATPase_AAA_core"/>
</dbReference>